<name>A0AAV5JTP4_9ROSI</name>
<reference evidence="2 3" key="1">
    <citation type="journal article" date="2021" name="Commun. Biol.">
        <title>The genome of Shorea leprosula (Dipterocarpaceae) highlights the ecological relevance of drought in aseasonal tropical rainforests.</title>
        <authorList>
            <person name="Ng K.K.S."/>
            <person name="Kobayashi M.J."/>
            <person name="Fawcett J.A."/>
            <person name="Hatakeyama M."/>
            <person name="Paape T."/>
            <person name="Ng C.H."/>
            <person name="Ang C.C."/>
            <person name="Tnah L.H."/>
            <person name="Lee C.T."/>
            <person name="Nishiyama T."/>
            <person name="Sese J."/>
            <person name="O'Brien M.J."/>
            <person name="Copetti D."/>
            <person name="Mohd Noor M.I."/>
            <person name="Ong R.C."/>
            <person name="Putra M."/>
            <person name="Sireger I.Z."/>
            <person name="Indrioko S."/>
            <person name="Kosugi Y."/>
            <person name="Izuno A."/>
            <person name="Isagi Y."/>
            <person name="Lee S.L."/>
            <person name="Shimizu K.K."/>
        </authorList>
    </citation>
    <scope>NUCLEOTIDE SEQUENCE [LARGE SCALE GENOMIC DNA]</scope>
    <source>
        <strain evidence="2">214</strain>
    </source>
</reference>
<comment type="caution">
    <text evidence="2">The sequence shown here is derived from an EMBL/GenBank/DDBJ whole genome shotgun (WGS) entry which is preliminary data.</text>
</comment>
<dbReference type="AlphaFoldDB" id="A0AAV5JTP4"/>
<feature type="transmembrane region" description="Helical" evidence="1">
    <location>
        <begin position="40"/>
        <end position="60"/>
    </location>
</feature>
<keyword evidence="1" id="KW-0812">Transmembrane</keyword>
<protein>
    <submittedName>
        <fullName evidence="2">Uncharacterized protein</fullName>
    </submittedName>
</protein>
<evidence type="ECO:0000313" key="2">
    <source>
        <dbReference type="EMBL" id="GKV15515.1"/>
    </source>
</evidence>
<dbReference type="Proteomes" id="UP001054252">
    <property type="component" value="Unassembled WGS sequence"/>
</dbReference>
<proteinExistence type="predicted"/>
<dbReference type="EMBL" id="BPVZ01000043">
    <property type="protein sequence ID" value="GKV15515.1"/>
    <property type="molecule type" value="Genomic_DNA"/>
</dbReference>
<keyword evidence="1" id="KW-1133">Transmembrane helix</keyword>
<keyword evidence="1" id="KW-0472">Membrane</keyword>
<accession>A0AAV5JTP4</accession>
<sequence length="70" mass="7716">MHTSCTPLFCTEPAPLFYNPLYLCCYTEPAPLCPATPPTFVPPILSCPSALSLAIVLFLPHLQKKTTHTR</sequence>
<gene>
    <name evidence="2" type="ORF">SLEP1_g26302</name>
</gene>
<keyword evidence="3" id="KW-1185">Reference proteome</keyword>
<evidence type="ECO:0000313" key="3">
    <source>
        <dbReference type="Proteomes" id="UP001054252"/>
    </source>
</evidence>
<organism evidence="2 3">
    <name type="scientific">Rubroshorea leprosula</name>
    <dbReference type="NCBI Taxonomy" id="152421"/>
    <lineage>
        <taxon>Eukaryota</taxon>
        <taxon>Viridiplantae</taxon>
        <taxon>Streptophyta</taxon>
        <taxon>Embryophyta</taxon>
        <taxon>Tracheophyta</taxon>
        <taxon>Spermatophyta</taxon>
        <taxon>Magnoliopsida</taxon>
        <taxon>eudicotyledons</taxon>
        <taxon>Gunneridae</taxon>
        <taxon>Pentapetalae</taxon>
        <taxon>rosids</taxon>
        <taxon>malvids</taxon>
        <taxon>Malvales</taxon>
        <taxon>Dipterocarpaceae</taxon>
        <taxon>Rubroshorea</taxon>
    </lineage>
</organism>
<evidence type="ECO:0000256" key="1">
    <source>
        <dbReference type="SAM" id="Phobius"/>
    </source>
</evidence>